<evidence type="ECO:0000313" key="3">
    <source>
        <dbReference type="Proteomes" id="UP000182826"/>
    </source>
</evidence>
<protein>
    <submittedName>
        <fullName evidence="2">Uncharacterized protein</fullName>
    </submittedName>
</protein>
<gene>
    <name evidence="2" type="ORF">BKM63_19630</name>
</gene>
<dbReference type="OrthoDB" id="1374300at2"/>
<keyword evidence="1" id="KW-0732">Signal</keyword>
<dbReference type="AlphaFoldDB" id="A0A1J7CKK0"/>
<accession>A0A1J7CKK0</accession>
<dbReference type="Proteomes" id="UP000182826">
    <property type="component" value="Unassembled WGS sequence"/>
</dbReference>
<comment type="caution">
    <text evidence="2">The sequence shown here is derived from an EMBL/GenBank/DDBJ whole genome shotgun (WGS) entry which is preliminary data.</text>
</comment>
<name>A0A1J7CKK0_FLAJO</name>
<dbReference type="EMBL" id="MLFK01000010">
    <property type="protein sequence ID" value="OIV40162.1"/>
    <property type="molecule type" value="Genomic_DNA"/>
</dbReference>
<evidence type="ECO:0000313" key="2">
    <source>
        <dbReference type="EMBL" id="OIV40162.1"/>
    </source>
</evidence>
<dbReference type="RefSeq" id="WP_071638287.1">
    <property type="nucleotide sequence ID" value="NZ_MLFK01000010.1"/>
</dbReference>
<organism evidence="2 3">
    <name type="scientific">Flavobacterium johnsoniae</name>
    <name type="common">Cytophaga johnsonae</name>
    <dbReference type="NCBI Taxonomy" id="986"/>
    <lineage>
        <taxon>Bacteria</taxon>
        <taxon>Pseudomonadati</taxon>
        <taxon>Bacteroidota</taxon>
        <taxon>Flavobacteriia</taxon>
        <taxon>Flavobacteriales</taxon>
        <taxon>Flavobacteriaceae</taxon>
        <taxon>Flavobacterium</taxon>
    </lineage>
</organism>
<dbReference type="PROSITE" id="PS51257">
    <property type="entry name" value="PROKAR_LIPOPROTEIN"/>
    <property type="match status" value="1"/>
</dbReference>
<keyword evidence="3" id="KW-1185">Reference proteome</keyword>
<proteinExistence type="predicted"/>
<evidence type="ECO:0000256" key="1">
    <source>
        <dbReference type="SAM" id="SignalP"/>
    </source>
</evidence>
<feature type="signal peptide" evidence="1">
    <location>
        <begin position="1"/>
        <end position="21"/>
    </location>
</feature>
<sequence length="68" mass="7413">MKTLLKTKIAMLILLTGLAFSCKKNDTNTTDSQTYTDSTEAIIDTVGPDIDTTATDTVRTIKTDTVKK</sequence>
<reference evidence="2 3" key="1">
    <citation type="submission" date="2016-10" db="EMBL/GenBank/DDBJ databases">
        <title>Draft Genome Sequence of Rhizobacteria Flavobacterium johnsoniae CI04.</title>
        <authorList>
            <person name="Bravo J.I."/>
            <person name="Lozano G.L."/>
            <person name="Handelsman J."/>
        </authorList>
    </citation>
    <scope>NUCLEOTIDE SEQUENCE [LARGE SCALE GENOMIC DNA]</scope>
    <source>
        <strain evidence="2 3">CI04</strain>
    </source>
</reference>
<feature type="chain" id="PRO_5009644419" evidence="1">
    <location>
        <begin position="22"/>
        <end position="68"/>
    </location>
</feature>